<name>W9NM10_FUSOX</name>
<dbReference type="OrthoDB" id="5070214at2759"/>
<proteinExistence type="predicted"/>
<gene>
    <name evidence="1" type="ORF">FOVG_17638</name>
</gene>
<organism evidence="1">
    <name type="scientific">Fusarium oxysporum f. sp. pisi HDV247</name>
    <dbReference type="NCBI Taxonomy" id="1080344"/>
    <lineage>
        <taxon>Eukaryota</taxon>
        <taxon>Fungi</taxon>
        <taxon>Dikarya</taxon>
        <taxon>Ascomycota</taxon>
        <taxon>Pezizomycotina</taxon>
        <taxon>Sordariomycetes</taxon>
        <taxon>Hypocreomycetidae</taxon>
        <taxon>Hypocreales</taxon>
        <taxon>Nectriaceae</taxon>
        <taxon>Fusarium</taxon>
        <taxon>Fusarium oxysporum species complex</taxon>
    </lineage>
</organism>
<dbReference type="AlphaFoldDB" id="W9NM10"/>
<dbReference type="Proteomes" id="UP000030751">
    <property type="component" value="Unassembled WGS sequence"/>
</dbReference>
<dbReference type="EMBL" id="JH651026">
    <property type="protein sequence ID" value="EXA31042.1"/>
    <property type="molecule type" value="Genomic_DNA"/>
</dbReference>
<reference evidence="1" key="2">
    <citation type="submission" date="2012-05" db="EMBL/GenBank/DDBJ databases">
        <title>Annotation of the Genome Sequence of Fusarium oxysporum HDV247.</title>
        <authorList>
            <consortium name="The Broad Institute Genomics Platform"/>
            <person name="Ma L.-J."/>
            <person name="Corby-Kistler H."/>
            <person name="Broz K."/>
            <person name="Gale L.R."/>
            <person name="Jonkers W."/>
            <person name="O'Donnell K."/>
            <person name="Ploetz R."/>
            <person name="Steinberg C."/>
            <person name="Schwartz D.C."/>
            <person name="VanEtten H."/>
            <person name="Zhou S."/>
            <person name="Young S.K."/>
            <person name="Zeng Q."/>
            <person name="Gargeya S."/>
            <person name="Fitzgerald M."/>
            <person name="Abouelleil A."/>
            <person name="Alvarado L."/>
            <person name="Chapman S.B."/>
            <person name="Gainer-Dewar J."/>
            <person name="Goldberg J."/>
            <person name="Griggs A."/>
            <person name="Gujja S."/>
            <person name="Hansen M."/>
            <person name="Howarth C."/>
            <person name="Imamovic A."/>
            <person name="Ireland A."/>
            <person name="Larimer J."/>
            <person name="McCowan C."/>
            <person name="Murphy C."/>
            <person name="Pearson M."/>
            <person name="Poon T.W."/>
            <person name="Priest M."/>
            <person name="Roberts A."/>
            <person name="Saif S."/>
            <person name="Shea T."/>
            <person name="Sykes S."/>
            <person name="Wortman J."/>
            <person name="Nusbaum C."/>
            <person name="Birren B."/>
        </authorList>
    </citation>
    <scope>NUCLEOTIDE SEQUENCE</scope>
    <source>
        <strain evidence="1">HDV247</strain>
    </source>
</reference>
<accession>W9NM10</accession>
<sequence length="344" mass="39152">MDHKIFRYGLIQGTRGFSSLNNDNVAYVTCNGTVGSVRNDDERFLAVLQSQLHRFDIEKQHIQHISTKSGFEVYIQFSGWRRFVQLSWEGDSCRATAELPKGLKNVNVQLRKCTTVITLGTASPEPLTYALDDSDIYTILFDPTLYEGFVVVFSADDAHQTDMRAISKPLAYRGPLCEINEARTLQSARSNGLVCTMKLRPELLHVDSQRPDNAIGRDVSAELRVSSVSNDRQDSHDIDTHDQPTNNITRISAQVLRPANIEEIEKRMQACLRENRTSPYELAELREMFPGHEPETLRRVWYRVRSRLRKKTRTALSSLRGSRSCTTTQRMGKVMDGSSILVRQ</sequence>
<reference evidence="1" key="1">
    <citation type="submission" date="2011-10" db="EMBL/GenBank/DDBJ databases">
        <title>The Genome Sequence of Fusarium oxysporum HDV247.</title>
        <authorList>
            <consortium name="The Broad Institute Genome Sequencing Platform"/>
            <person name="Ma L.-J."/>
            <person name="Gale L.R."/>
            <person name="Schwartz D.C."/>
            <person name="Zhou S."/>
            <person name="Corby-Kistler H."/>
            <person name="Young S.K."/>
            <person name="Zeng Q."/>
            <person name="Gargeya S."/>
            <person name="Fitzgerald M."/>
            <person name="Haas B."/>
            <person name="Abouelleil A."/>
            <person name="Alvarado L."/>
            <person name="Arachchi H.M."/>
            <person name="Berlin A."/>
            <person name="Brown A."/>
            <person name="Chapman S.B."/>
            <person name="Chen Z."/>
            <person name="Dunbar C."/>
            <person name="Freedman E."/>
            <person name="Gearin G."/>
            <person name="Goldberg J."/>
            <person name="Griggs A."/>
            <person name="Gujja S."/>
            <person name="Heiman D."/>
            <person name="Howarth C."/>
            <person name="Larson L."/>
            <person name="Lui A."/>
            <person name="MacDonald P.J.P."/>
            <person name="Montmayeur A."/>
            <person name="Murphy C."/>
            <person name="Neiman D."/>
            <person name="Pearson M."/>
            <person name="Priest M."/>
            <person name="Roberts A."/>
            <person name="Saif S."/>
            <person name="Shea T."/>
            <person name="Shenoy N."/>
            <person name="Sisk P."/>
            <person name="Stolte C."/>
            <person name="Sykes S."/>
            <person name="Wortman J."/>
            <person name="Nusbaum C."/>
            <person name="Birren B."/>
        </authorList>
    </citation>
    <scope>NUCLEOTIDE SEQUENCE [LARGE SCALE GENOMIC DNA]</scope>
    <source>
        <strain evidence="1">HDV247</strain>
    </source>
</reference>
<evidence type="ECO:0000313" key="1">
    <source>
        <dbReference type="EMBL" id="EXA31042.1"/>
    </source>
</evidence>
<protein>
    <submittedName>
        <fullName evidence="1">Uncharacterized protein</fullName>
    </submittedName>
</protein>
<dbReference type="HOGENOM" id="CLU_075108_0_0_1"/>